<dbReference type="Proteomes" id="UP000572754">
    <property type="component" value="Unassembled WGS sequence"/>
</dbReference>
<dbReference type="AlphaFoldDB" id="A0A8H5U4J8"/>
<evidence type="ECO:0000313" key="3">
    <source>
        <dbReference type="EMBL" id="KAF5681891.1"/>
    </source>
</evidence>
<evidence type="ECO:0000256" key="1">
    <source>
        <dbReference type="SAM" id="Coils"/>
    </source>
</evidence>
<comment type="caution">
    <text evidence="3">The sequence shown here is derived from an EMBL/GenBank/DDBJ whole genome shotgun (WGS) entry which is preliminary data.</text>
</comment>
<protein>
    <submittedName>
        <fullName evidence="3">Uncharacterized protein</fullName>
    </submittedName>
</protein>
<feature type="compositionally biased region" description="Basic and acidic residues" evidence="2">
    <location>
        <begin position="321"/>
        <end position="338"/>
    </location>
</feature>
<feature type="coiled-coil region" evidence="1">
    <location>
        <begin position="199"/>
        <end position="275"/>
    </location>
</feature>
<evidence type="ECO:0000313" key="4">
    <source>
        <dbReference type="Proteomes" id="UP000572754"/>
    </source>
</evidence>
<reference evidence="4" key="1">
    <citation type="journal article" date="2020" name="BMC Genomics">
        <title>Correction to: Identification and distribution of gene clusters required for synthesis of sphingolipid metabolism inhibitors in diverse species of the filamentous fungus Fusarium.</title>
        <authorList>
            <person name="Kim H.S."/>
            <person name="Lohmar J.M."/>
            <person name="Busman M."/>
            <person name="Brown D.W."/>
            <person name="Naumann T.A."/>
            <person name="Divon H.H."/>
            <person name="Lysoe E."/>
            <person name="Uhlig S."/>
            <person name="Proctor R.H."/>
        </authorList>
    </citation>
    <scope>NUCLEOTIDE SEQUENCE [LARGE SCALE GENOMIC DNA]</scope>
    <source>
        <strain evidence="4">NRRL 25331</strain>
    </source>
</reference>
<sequence length="338" mass="38544">MEPTGATYVLTAAQFAGQVNQPGGDPVQRQAQIERVLASFEQAKKQMREDMVGELHRYLDSGKWIQSSQNASGHTAYKRFMGKSGYTHSLHYGHLLVIQAMYVQGGMPIHDAIFNMYQAISGYWDMAITPDKPFYPRLADSQRERRLILGNIQGPNTPSGRQATSDKHRELGVYLRAVAQLTAQIQNEEQVEKERSMDLQRRRDELRLAKQRNLDLQEELQEGARIRRDAVRNEQALQNRLEEALDQLQDAQGQLQEANRELVESRRHVQAYITRRQQISTQFAELGKQHEALSSKSQQCINILAEQTLSPVEGSKSATKRPADRIADGEEPKRPRQE</sequence>
<dbReference type="EMBL" id="JAAQPE010000174">
    <property type="protein sequence ID" value="KAF5681891.1"/>
    <property type="molecule type" value="Genomic_DNA"/>
</dbReference>
<organism evidence="3 4">
    <name type="scientific">Fusarium circinatum</name>
    <name type="common">Pitch canker fungus</name>
    <name type="synonym">Gibberella circinata</name>
    <dbReference type="NCBI Taxonomy" id="48490"/>
    <lineage>
        <taxon>Eukaryota</taxon>
        <taxon>Fungi</taxon>
        <taxon>Dikarya</taxon>
        <taxon>Ascomycota</taxon>
        <taxon>Pezizomycotina</taxon>
        <taxon>Sordariomycetes</taxon>
        <taxon>Hypocreomycetidae</taxon>
        <taxon>Hypocreales</taxon>
        <taxon>Nectriaceae</taxon>
        <taxon>Fusarium</taxon>
        <taxon>Fusarium fujikuroi species complex</taxon>
    </lineage>
</organism>
<keyword evidence="1" id="KW-0175">Coiled coil</keyword>
<keyword evidence="4" id="KW-1185">Reference proteome</keyword>
<accession>A0A8H5U4J8</accession>
<feature type="region of interest" description="Disordered" evidence="2">
    <location>
        <begin position="309"/>
        <end position="338"/>
    </location>
</feature>
<reference evidence="3 4" key="2">
    <citation type="submission" date="2020-05" db="EMBL/GenBank/DDBJ databases">
        <title>Identification and distribution of gene clusters putatively required for synthesis of sphingolipid metabolism inhibitors in phylogenetically diverse species of the filamentous fungus Fusarium.</title>
        <authorList>
            <person name="Kim H.-S."/>
            <person name="Busman M."/>
            <person name="Brown D.W."/>
            <person name="Divon H."/>
            <person name="Uhlig S."/>
            <person name="Proctor R.H."/>
        </authorList>
    </citation>
    <scope>NUCLEOTIDE SEQUENCE [LARGE SCALE GENOMIC DNA]</scope>
    <source>
        <strain evidence="3 4">NRRL 25331</strain>
    </source>
</reference>
<proteinExistence type="predicted"/>
<evidence type="ECO:0000256" key="2">
    <source>
        <dbReference type="SAM" id="MobiDB-lite"/>
    </source>
</evidence>
<gene>
    <name evidence="3" type="ORF">FCIRC_5320</name>
</gene>
<name>A0A8H5U4J8_FUSCI</name>